<evidence type="ECO:0000313" key="3">
    <source>
        <dbReference type="EMBL" id="BAD32051.1"/>
    </source>
</evidence>
<organism evidence="2 4">
    <name type="scientific">Oryza sativa subsp. japonica</name>
    <name type="common">Rice</name>
    <dbReference type="NCBI Taxonomy" id="39947"/>
    <lineage>
        <taxon>Eukaryota</taxon>
        <taxon>Viridiplantae</taxon>
        <taxon>Streptophyta</taxon>
        <taxon>Embryophyta</taxon>
        <taxon>Tracheophyta</taxon>
        <taxon>Spermatophyta</taxon>
        <taxon>Magnoliopsida</taxon>
        <taxon>Liliopsida</taxon>
        <taxon>Poales</taxon>
        <taxon>Poaceae</taxon>
        <taxon>BOP clade</taxon>
        <taxon>Oryzoideae</taxon>
        <taxon>Oryzeae</taxon>
        <taxon>Oryzinae</taxon>
        <taxon>Oryza</taxon>
        <taxon>Oryza sativa</taxon>
    </lineage>
</organism>
<evidence type="ECO:0000313" key="2">
    <source>
        <dbReference type="EMBL" id="BAC84810.1"/>
    </source>
</evidence>
<gene>
    <name evidence="3" type="ORF">B1059D01.8</name>
    <name evidence="2" type="ORF">B1100H02.24</name>
</gene>
<feature type="compositionally biased region" description="Low complexity" evidence="1">
    <location>
        <begin position="38"/>
        <end position="50"/>
    </location>
</feature>
<evidence type="ECO:0000256" key="1">
    <source>
        <dbReference type="SAM" id="MobiDB-lite"/>
    </source>
</evidence>
<reference evidence="4" key="3">
    <citation type="journal article" date="2005" name="Nature">
        <title>The map-based sequence of the rice genome.</title>
        <authorList>
            <consortium name="International rice genome sequencing project (IRGSP)"/>
            <person name="Matsumoto T."/>
            <person name="Wu J."/>
            <person name="Kanamori H."/>
            <person name="Katayose Y."/>
            <person name="Fujisawa M."/>
            <person name="Namiki N."/>
            <person name="Mizuno H."/>
            <person name="Yamamoto K."/>
            <person name="Antonio B.A."/>
            <person name="Baba T."/>
            <person name="Sakata K."/>
            <person name="Nagamura Y."/>
            <person name="Aoki H."/>
            <person name="Arikawa K."/>
            <person name="Arita K."/>
            <person name="Bito T."/>
            <person name="Chiden Y."/>
            <person name="Fujitsuka N."/>
            <person name="Fukunaka R."/>
            <person name="Hamada M."/>
            <person name="Harada C."/>
            <person name="Hayashi A."/>
            <person name="Hijishita S."/>
            <person name="Honda M."/>
            <person name="Hosokawa S."/>
            <person name="Ichikawa Y."/>
            <person name="Idonuma A."/>
            <person name="Iijima M."/>
            <person name="Ikeda M."/>
            <person name="Ikeno M."/>
            <person name="Ito K."/>
            <person name="Ito S."/>
            <person name="Ito T."/>
            <person name="Ito Y."/>
            <person name="Ito Y."/>
            <person name="Iwabuchi A."/>
            <person name="Kamiya K."/>
            <person name="Karasawa W."/>
            <person name="Kurita K."/>
            <person name="Katagiri S."/>
            <person name="Kikuta A."/>
            <person name="Kobayashi H."/>
            <person name="Kobayashi N."/>
            <person name="Machita K."/>
            <person name="Maehara T."/>
            <person name="Masukawa M."/>
            <person name="Mizubayashi T."/>
            <person name="Mukai Y."/>
            <person name="Nagasaki H."/>
            <person name="Nagata Y."/>
            <person name="Naito S."/>
            <person name="Nakashima M."/>
            <person name="Nakama Y."/>
            <person name="Nakamichi Y."/>
            <person name="Nakamura M."/>
            <person name="Meguro A."/>
            <person name="Negishi M."/>
            <person name="Ohta I."/>
            <person name="Ohta T."/>
            <person name="Okamoto M."/>
            <person name="Ono N."/>
            <person name="Saji S."/>
            <person name="Sakaguchi M."/>
            <person name="Sakai K."/>
            <person name="Shibata M."/>
            <person name="Shimokawa T."/>
            <person name="Song J."/>
            <person name="Takazaki Y."/>
            <person name="Terasawa K."/>
            <person name="Tsugane M."/>
            <person name="Tsuji K."/>
            <person name="Ueda S."/>
            <person name="Waki K."/>
            <person name="Yamagata H."/>
            <person name="Yamamoto M."/>
            <person name="Yamamoto S."/>
            <person name="Yamane H."/>
            <person name="Yoshiki S."/>
            <person name="Yoshihara R."/>
            <person name="Yukawa K."/>
            <person name="Zhong H."/>
            <person name="Yano M."/>
            <person name="Yuan Q."/>
            <person name="Ouyang S."/>
            <person name="Liu J."/>
            <person name="Jones K.M."/>
            <person name="Gansberger K."/>
            <person name="Moffat K."/>
            <person name="Hill J."/>
            <person name="Bera J."/>
            <person name="Fadrosh D."/>
            <person name="Jin S."/>
            <person name="Johri S."/>
            <person name="Kim M."/>
            <person name="Overton L."/>
            <person name="Reardon M."/>
            <person name="Tsitrin T."/>
            <person name="Vuong H."/>
            <person name="Weaver B."/>
            <person name="Ciecko A."/>
            <person name="Tallon L."/>
            <person name="Jackson J."/>
            <person name="Pai G."/>
            <person name="Aken S.V."/>
            <person name="Utterback T."/>
            <person name="Reidmuller S."/>
            <person name="Feldblyum T."/>
            <person name="Hsiao J."/>
            <person name="Zismann V."/>
            <person name="Iobst S."/>
            <person name="de Vazeille A.R."/>
            <person name="Buell C.R."/>
            <person name="Ying K."/>
            <person name="Li Y."/>
            <person name="Lu T."/>
            <person name="Huang Y."/>
            <person name="Zhao Q."/>
            <person name="Feng Q."/>
            <person name="Zhang L."/>
            <person name="Zhu J."/>
            <person name="Weng Q."/>
            <person name="Mu J."/>
            <person name="Lu Y."/>
            <person name="Fan D."/>
            <person name="Liu Y."/>
            <person name="Guan J."/>
            <person name="Zhang Y."/>
            <person name="Yu S."/>
            <person name="Liu X."/>
            <person name="Zhang Y."/>
            <person name="Hong G."/>
            <person name="Han B."/>
            <person name="Choisne N."/>
            <person name="Demange N."/>
            <person name="Orjeda G."/>
            <person name="Samain S."/>
            <person name="Cattolico L."/>
            <person name="Pelletier E."/>
            <person name="Couloux A."/>
            <person name="Segurens B."/>
            <person name="Wincker P."/>
            <person name="D'Hont A."/>
            <person name="Scarpelli C."/>
            <person name="Weissenbach J."/>
            <person name="Salanoubat M."/>
            <person name="Quetier F."/>
            <person name="Yu Y."/>
            <person name="Kim H.R."/>
            <person name="Rambo T."/>
            <person name="Currie J."/>
            <person name="Collura K."/>
            <person name="Luo M."/>
            <person name="Yang T."/>
            <person name="Ammiraju J.S.S."/>
            <person name="Engler F."/>
            <person name="Soderlund C."/>
            <person name="Wing R.A."/>
            <person name="Palmer L.E."/>
            <person name="de la Bastide M."/>
            <person name="Spiegel L."/>
            <person name="Nascimento L."/>
            <person name="Zutavern T."/>
            <person name="O'Shaughnessy A."/>
            <person name="Dike S."/>
            <person name="Dedhia N."/>
            <person name="Preston R."/>
            <person name="Balija V."/>
            <person name="McCombie W.R."/>
            <person name="Chow T."/>
            <person name="Chen H."/>
            <person name="Chung M."/>
            <person name="Chen C."/>
            <person name="Shaw J."/>
            <person name="Wu H."/>
            <person name="Hsiao K."/>
            <person name="Chao Y."/>
            <person name="Chu M."/>
            <person name="Cheng C."/>
            <person name="Hour A."/>
            <person name="Lee P."/>
            <person name="Lin S."/>
            <person name="Lin Y."/>
            <person name="Liou J."/>
            <person name="Liu S."/>
            <person name="Hsing Y."/>
            <person name="Raghuvanshi S."/>
            <person name="Mohanty A."/>
            <person name="Bharti A.K."/>
            <person name="Gaur A."/>
            <person name="Gupta V."/>
            <person name="Kumar D."/>
            <person name="Ravi V."/>
            <person name="Vij S."/>
            <person name="Kapur A."/>
            <person name="Khurana P."/>
            <person name="Khurana P."/>
            <person name="Khurana J.P."/>
            <person name="Tyagi A.K."/>
            <person name="Gaikwad K."/>
            <person name="Singh A."/>
            <person name="Dalal V."/>
            <person name="Srivastava S."/>
            <person name="Dixit A."/>
            <person name="Pal A.K."/>
            <person name="Ghazi I.A."/>
            <person name="Yadav M."/>
            <person name="Pandit A."/>
            <person name="Bhargava A."/>
            <person name="Sureshbabu K."/>
            <person name="Batra K."/>
            <person name="Sharma T.R."/>
            <person name="Mohapatra T."/>
            <person name="Singh N.K."/>
            <person name="Messing J."/>
            <person name="Nelson A.B."/>
            <person name="Fuks G."/>
            <person name="Kavchok S."/>
            <person name="Keizer G."/>
            <person name="Linton E."/>
            <person name="Llaca V."/>
            <person name="Song R."/>
            <person name="Tanyolac B."/>
            <person name="Young S."/>
            <person name="Ho-Il K."/>
            <person name="Hahn J.H."/>
            <person name="Sangsakoo G."/>
            <person name="Vanavichit A."/>
            <person name="de Mattos Luiz.A.T."/>
            <person name="Zimmer P.D."/>
            <person name="Malone G."/>
            <person name="Dellagostin O."/>
            <person name="de Oliveira A.C."/>
            <person name="Bevan M."/>
            <person name="Bancroft I."/>
            <person name="Minx P."/>
            <person name="Cordum H."/>
            <person name="Wilson R."/>
            <person name="Cheng Z."/>
            <person name="Jin W."/>
            <person name="Jiang J."/>
            <person name="Leong S.A."/>
            <person name="Iwama H."/>
            <person name="Gojobori T."/>
            <person name="Itoh T."/>
            <person name="Niimura Y."/>
            <person name="Fujii Y."/>
            <person name="Habara T."/>
            <person name="Sakai H."/>
            <person name="Sato Y."/>
            <person name="Wilson G."/>
            <person name="Kumar K."/>
            <person name="McCouch S."/>
            <person name="Juretic N."/>
            <person name="Hoen D."/>
            <person name="Wright S."/>
            <person name="Bruskiewich R."/>
            <person name="Bureau T."/>
            <person name="Miyao A."/>
            <person name="Hirochika H."/>
            <person name="Nishikawa T."/>
            <person name="Kadowaki K."/>
            <person name="Sugiura M."/>
            <person name="Burr B."/>
            <person name="Sasaki T."/>
        </authorList>
    </citation>
    <scope>NUCLEOTIDE SEQUENCE [LARGE SCALE GENOMIC DNA]</scope>
    <source>
        <strain evidence="4">cv. Nipponbare</strain>
    </source>
</reference>
<reference evidence="2" key="2">
    <citation type="submission" date="2003-05" db="EMBL/GenBank/DDBJ databases">
        <title>Oryza sativa nipponbare(GA3) genomic DNA, chromosome 7, BAC clone:B1100H02.</title>
        <authorList>
            <person name="Sasaki T."/>
            <person name="Matsumoto T."/>
            <person name="Katayose Y."/>
        </authorList>
    </citation>
    <scope>NUCLEOTIDE SEQUENCE</scope>
</reference>
<name>Q6YSJ0_ORYSJ</name>
<reference evidence="3" key="1">
    <citation type="submission" date="2003-05" db="EMBL/GenBank/DDBJ databases">
        <title>Oryza sativa nipponbare(GA3) genomic DNA, chromosome 7, BAC clone:B1059D01.</title>
        <authorList>
            <person name="Sasaki T."/>
            <person name="Matsumoto T."/>
            <person name="Katayose Y."/>
        </authorList>
    </citation>
    <scope>NUCLEOTIDE SEQUENCE</scope>
</reference>
<dbReference type="EMBL" id="AP006447">
    <property type="protein sequence ID" value="BAC84810.1"/>
    <property type="molecule type" value="Genomic_DNA"/>
</dbReference>
<sequence length="97" mass="9858">MRESEGADRRRRPWWSSPARGADGVPAADCYGGGVDGTAHTTANATTSTARLGMATSGDRSGGGGGGEEGDDARAIESTEGLSEMGKKRDGMAVVLK</sequence>
<protein>
    <submittedName>
        <fullName evidence="2">Uncharacterized protein</fullName>
    </submittedName>
</protein>
<reference evidence="4" key="4">
    <citation type="journal article" date="2008" name="Nucleic Acids Res.">
        <title>The rice annotation project database (RAP-DB): 2008 update.</title>
        <authorList>
            <consortium name="The rice annotation project (RAP)"/>
        </authorList>
    </citation>
    <scope>GENOME REANNOTATION</scope>
    <source>
        <strain evidence="4">cv. Nipponbare</strain>
    </source>
</reference>
<feature type="region of interest" description="Disordered" evidence="1">
    <location>
        <begin position="1"/>
        <end position="97"/>
    </location>
</feature>
<dbReference type="AlphaFoldDB" id="Q6YSJ0"/>
<dbReference type="Proteomes" id="UP000000763">
    <property type="component" value="Chromosome 7"/>
</dbReference>
<dbReference type="EMBL" id="AP006465">
    <property type="protein sequence ID" value="BAD32051.1"/>
    <property type="molecule type" value="Genomic_DNA"/>
</dbReference>
<evidence type="ECO:0000313" key="4">
    <source>
        <dbReference type="Proteomes" id="UP000000763"/>
    </source>
</evidence>
<proteinExistence type="predicted"/>
<accession>Q6YSJ0</accession>